<dbReference type="Pfam" id="PF08443">
    <property type="entry name" value="RimK"/>
    <property type="match status" value="1"/>
</dbReference>
<evidence type="ECO:0000313" key="3">
    <source>
        <dbReference type="EMBL" id="UWP79898.1"/>
    </source>
</evidence>
<dbReference type="SUPFAM" id="SSF56059">
    <property type="entry name" value="Glutathione synthetase ATP-binding domain-like"/>
    <property type="match status" value="1"/>
</dbReference>
<reference evidence="3" key="2">
    <citation type="submission" date="2022-09" db="EMBL/GenBank/DDBJ databases">
        <title>Biosynthetic gene clusters of Dactylosporangioum fulvum.</title>
        <authorList>
            <person name="Caradec T."/>
        </authorList>
    </citation>
    <scope>NUCLEOTIDE SEQUENCE</scope>
    <source>
        <strain evidence="3">NRRL B-16292</strain>
    </source>
</reference>
<keyword evidence="1" id="KW-0067">ATP-binding</keyword>
<dbReference type="PANTHER" id="PTHR21621:SF0">
    <property type="entry name" value="BETA-CITRYLGLUTAMATE SYNTHASE B-RELATED"/>
    <property type="match status" value="1"/>
</dbReference>
<keyword evidence="4" id="KW-1185">Reference proteome</keyword>
<dbReference type="Gene3D" id="3.30.1490.20">
    <property type="entry name" value="ATP-grasp fold, A domain"/>
    <property type="match status" value="1"/>
</dbReference>
<gene>
    <name evidence="3" type="ORF">Dfulv_32660</name>
</gene>
<name>A0ABY5VQA5_9ACTN</name>
<sequence length="293" mass="32655">MRVGILGWDREEPESHSLVTVGLDRRHEVTLFTLDDIRCRTGPAGPVTYIDQVPAGDFDVVLSRAEIRADRVQADYERYALLCAVPGLRVMDPLDVYFAVENKTLTLQRLATAGLPIVPTITCRDVAEVRAAVTEWGTVVVKPSFSYGGTDVERVSDADAEQHVVERLLKTYQLVICQPYVPHPDGDFRITVVGDRAVLNFQRVPAPHDWRANTMQGASVREAEPPAELVELAVRATRTVGISVSGLDFVPGPDGWRILEINNTPGWYLSKPDDQRRTVEAIYELVESDHARR</sequence>
<dbReference type="Proteomes" id="UP001059617">
    <property type="component" value="Chromosome"/>
</dbReference>
<dbReference type="RefSeq" id="WP_259857656.1">
    <property type="nucleotide sequence ID" value="NZ_BAAAST010000001.1"/>
</dbReference>
<feature type="domain" description="ATP-grasp" evidence="2">
    <location>
        <begin position="107"/>
        <end position="287"/>
    </location>
</feature>
<dbReference type="InterPro" id="IPR013651">
    <property type="entry name" value="ATP-grasp_RimK-type"/>
</dbReference>
<dbReference type="Gene3D" id="3.40.50.20">
    <property type="match status" value="1"/>
</dbReference>
<dbReference type="EMBL" id="CP073720">
    <property type="protein sequence ID" value="UWP79898.1"/>
    <property type="molecule type" value="Genomic_DNA"/>
</dbReference>
<organism evidence="3 4">
    <name type="scientific">Dactylosporangium fulvum</name>
    <dbReference type="NCBI Taxonomy" id="53359"/>
    <lineage>
        <taxon>Bacteria</taxon>
        <taxon>Bacillati</taxon>
        <taxon>Actinomycetota</taxon>
        <taxon>Actinomycetes</taxon>
        <taxon>Micromonosporales</taxon>
        <taxon>Micromonosporaceae</taxon>
        <taxon>Dactylosporangium</taxon>
    </lineage>
</organism>
<dbReference type="InterPro" id="IPR013815">
    <property type="entry name" value="ATP_grasp_subdomain_1"/>
</dbReference>
<proteinExistence type="predicted"/>
<evidence type="ECO:0000313" key="4">
    <source>
        <dbReference type="Proteomes" id="UP001059617"/>
    </source>
</evidence>
<protein>
    <submittedName>
        <fullName evidence="3">ATP-grasp domain-containing protein</fullName>
    </submittedName>
</protein>
<evidence type="ECO:0000256" key="1">
    <source>
        <dbReference type="PROSITE-ProRule" id="PRU00409"/>
    </source>
</evidence>
<dbReference type="PROSITE" id="PS50975">
    <property type="entry name" value="ATP_GRASP"/>
    <property type="match status" value="1"/>
</dbReference>
<reference evidence="3" key="1">
    <citation type="submission" date="2021-04" db="EMBL/GenBank/DDBJ databases">
        <authorList>
            <person name="Hartkoorn R.C."/>
            <person name="Beaudoing E."/>
            <person name="Hot D."/>
        </authorList>
    </citation>
    <scope>NUCLEOTIDE SEQUENCE</scope>
    <source>
        <strain evidence="3">NRRL B-16292</strain>
    </source>
</reference>
<accession>A0ABY5VQA5</accession>
<keyword evidence="1" id="KW-0547">Nucleotide-binding</keyword>
<dbReference type="Gene3D" id="3.30.470.20">
    <property type="entry name" value="ATP-grasp fold, B domain"/>
    <property type="match status" value="1"/>
</dbReference>
<dbReference type="PANTHER" id="PTHR21621">
    <property type="entry name" value="RIBOSOMAL PROTEIN S6 MODIFICATION PROTEIN"/>
    <property type="match status" value="1"/>
</dbReference>
<evidence type="ECO:0000259" key="2">
    <source>
        <dbReference type="PROSITE" id="PS50975"/>
    </source>
</evidence>
<dbReference type="InterPro" id="IPR011761">
    <property type="entry name" value="ATP-grasp"/>
</dbReference>